<feature type="domain" description="CAAX prenyl protease 2/Lysostaphin resistance protein A-like" evidence="2">
    <location>
        <begin position="140"/>
        <end position="237"/>
    </location>
</feature>
<keyword evidence="1" id="KW-0472">Membrane</keyword>
<dbReference type="EMBL" id="FOYI01000002">
    <property type="protein sequence ID" value="SFR00884.1"/>
    <property type="molecule type" value="Genomic_DNA"/>
</dbReference>
<keyword evidence="4" id="KW-1185">Reference proteome</keyword>
<dbReference type="AlphaFoldDB" id="A0A1I6D5Y7"/>
<name>A0A1I6D5Y7_9RHOB</name>
<dbReference type="STRING" id="871652.SAMN04515673_102241"/>
<dbReference type="PANTHER" id="PTHR36435:SF1">
    <property type="entry name" value="CAAX AMINO TERMINAL PROTEASE FAMILY PROTEIN"/>
    <property type="match status" value="1"/>
</dbReference>
<evidence type="ECO:0000256" key="1">
    <source>
        <dbReference type="SAM" id="Phobius"/>
    </source>
</evidence>
<feature type="transmembrane region" description="Helical" evidence="1">
    <location>
        <begin position="60"/>
        <end position="81"/>
    </location>
</feature>
<evidence type="ECO:0000313" key="4">
    <source>
        <dbReference type="Proteomes" id="UP000199302"/>
    </source>
</evidence>
<feature type="transmembrane region" description="Helical" evidence="1">
    <location>
        <begin position="264"/>
        <end position="287"/>
    </location>
</feature>
<keyword evidence="1" id="KW-0812">Transmembrane</keyword>
<protein>
    <recommendedName>
        <fullName evidence="2">CAAX prenyl protease 2/Lysostaphin resistance protein A-like domain-containing protein</fullName>
    </recommendedName>
</protein>
<sequence length="289" mass="30495">MHYDPHDAFVAPARAGAQIWRLVAGLLTVAAIVIGLGIALDTVFVSSGALADRPGRPITVLVSLFAFGFLSIGAMVAARLLHHRPGLSLIGPPARALRDGLRVLAALAILQIVLGLLPPWGDGGTGISPRENLPFGDWLSILPLSLLAVLVQTGSEEVLFRGYLQQQLAARFSARWVWLVLPSLAFGLLHYDPASMGGNAWLIVAWASLFGLAAADLTARTGSLGAAIGFHAFNNFFAILVVSATGPLDGLALFSMQVDMADPALRPMIALDIAALFVSWLAARLALRV</sequence>
<feature type="transmembrane region" description="Helical" evidence="1">
    <location>
        <begin position="101"/>
        <end position="121"/>
    </location>
</feature>
<reference evidence="3 4" key="1">
    <citation type="submission" date="2016-10" db="EMBL/GenBank/DDBJ databases">
        <authorList>
            <person name="de Groot N.N."/>
        </authorList>
    </citation>
    <scope>NUCLEOTIDE SEQUENCE [LARGE SCALE GENOMIC DNA]</scope>
    <source>
        <strain evidence="4">KMM 9023,NRIC 0796,JCM 17311,KCTC 23692</strain>
    </source>
</reference>
<dbReference type="Proteomes" id="UP000199302">
    <property type="component" value="Unassembled WGS sequence"/>
</dbReference>
<dbReference type="InterPro" id="IPR003675">
    <property type="entry name" value="Rce1/LyrA-like_dom"/>
</dbReference>
<accession>A0A1I6D5Y7</accession>
<evidence type="ECO:0000259" key="2">
    <source>
        <dbReference type="Pfam" id="PF02517"/>
    </source>
</evidence>
<feature type="transmembrane region" description="Helical" evidence="1">
    <location>
        <begin position="197"/>
        <end position="217"/>
    </location>
</feature>
<dbReference type="InterPro" id="IPR052710">
    <property type="entry name" value="CAAX_protease"/>
</dbReference>
<feature type="transmembrane region" description="Helical" evidence="1">
    <location>
        <begin position="141"/>
        <end position="160"/>
    </location>
</feature>
<dbReference type="RefSeq" id="WP_092076931.1">
    <property type="nucleotide sequence ID" value="NZ_FOYI01000002.1"/>
</dbReference>
<dbReference type="OrthoDB" id="7171777at2"/>
<proteinExistence type="predicted"/>
<keyword evidence="1" id="KW-1133">Transmembrane helix</keyword>
<evidence type="ECO:0000313" key="3">
    <source>
        <dbReference type="EMBL" id="SFR00884.1"/>
    </source>
</evidence>
<gene>
    <name evidence="3" type="ORF">SAMN04515673_102241</name>
</gene>
<organism evidence="3 4">
    <name type="scientific">Poseidonocella sedimentorum</name>
    <dbReference type="NCBI Taxonomy" id="871652"/>
    <lineage>
        <taxon>Bacteria</taxon>
        <taxon>Pseudomonadati</taxon>
        <taxon>Pseudomonadota</taxon>
        <taxon>Alphaproteobacteria</taxon>
        <taxon>Rhodobacterales</taxon>
        <taxon>Roseobacteraceae</taxon>
        <taxon>Poseidonocella</taxon>
    </lineage>
</organism>
<dbReference type="Pfam" id="PF02517">
    <property type="entry name" value="Rce1-like"/>
    <property type="match status" value="1"/>
</dbReference>
<dbReference type="PANTHER" id="PTHR36435">
    <property type="entry name" value="SLR1288 PROTEIN"/>
    <property type="match status" value="1"/>
</dbReference>
<dbReference type="GO" id="GO:0080120">
    <property type="term" value="P:CAAX-box protein maturation"/>
    <property type="evidence" value="ECO:0007669"/>
    <property type="project" value="UniProtKB-ARBA"/>
</dbReference>
<feature type="transmembrane region" description="Helical" evidence="1">
    <location>
        <begin position="172"/>
        <end position="191"/>
    </location>
</feature>
<feature type="transmembrane region" description="Helical" evidence="1">
    <location>
        <begin position="19"/>
        <end position="40"/>
    </location>
</feature>
<dbReference type="GO" id="GO:0004175">
    <property type="term" value="F:endopeptidase activity"/>
    <property type="evidence" value="ECO:0007669"/>
    <property type="project" value="UniProtKB-ARBA"/>
</dbReference>